<organism evidence="1 2">
    <name type="scientific">Novosphingobium album</name>
    <name type="common">ex Liu et al. 2023</name>
    <dbReference type="NCBI Taxonomy" id="3031130"/>
    <lineage>
        <taxon>Bacteria</taxon>
        <taxon>Pseudomonadati</taxon>
        <taxon>Pseudomonadota</taxon>
        <taxon>Alphaproteobacteria</taxon>
        <taxon>Sphingomonadales</taxon>
        <taxon>Sphingomonadaceae</taxon>
        <taxon>Novosphingobium</taxon>
    </lineage>
</organism>
<dbReference type="RefSeq" id="WP_275229781.1">
    <property type="nucleotide sequence ID" value="NZ_JARESE010000062.1"/>
</dbReference>
<dbReference type="Pfam" id="PF06996">
    <property type="entry name" value="T6SS_TssG"/>
    <property type="match status" value="1"/>
</dbReference>
<accession>A0ABT5WUY9</accession>
<gene>
    <name evidence="1" type="primary">tssG</name>
    <name evidence="1" type="ORF">PYV00_18535</name>
</gene>
<dbReference type="PANTHER" id="PTHR35564">
    <property type="match status" value="1"/>
</dbReference>
<dbReference type="NCBIfam" id="TIGR03347">
    <property type="entry name" value="VI_chp_1"/>
    <property type="match status" value="1"/>
</dbReference>
<name>A0ABT5WUY9_9SPHN</name>
<proteinExistence type="predicted"/>
<dbReference type="PANTHER" id="PTHR35564:SF4">
    <property type="entry name" value="CYTOPLASMIC PROTEIN"/>
    <property type="match status" value="1"/>
</dbReference>
<evidence type="ECO:0000313" key="2">
    <source>
        <dbReference type="Proteomes" id="UP001216253"/>
    </source>
</evidence>
<dbReference type="InterPro" id="IPR010732">
    <property type="entry name" value="T6SS_TssG-like"/>
</dbReference>
<comment type="caution">
    <text evidence="1">The sequence shown here is derived from an EMBL/GenBank/DDBJ whole genome shotgun (WGS) entry which is preliminary data.</text>
</comment>
<protein>
    <submittedName>
        <fullName evidence="1">Type VI secretion system baseplate subunit TssG</fullName>
    </submittedName>
</protein>
<dbReference type="Proteomes" id="UP001216253">
    <property type="component" value="Unassembled WGS sequence"/>
</dbReference>
<keyword evidence="2" id="KW-1185">Reference proteome</keyword>
<dbReference type="EMBL" id="JARESE010000062">
    <property type="protein sequence ID" value="MDE8653698.1"/>
    <property type="molecule type" value="Genomic_DNA"/>
</dbReference>
<evidence type="ECO:0000313" key="1">
    <source>
        <dbReference type="EMBL" id="MDE8653698.1"/>
    </source>
</evidence>
<sequence>MAGAHRTQAHDLTASFLQRLDLRRAGLFAIVRQLEARETGKPRVGRAKRPEQSVVDLAQQPTLGFAESTLTGTEPARNRIRLRGYWLGLTGPMGALPTHLSEFAYYEKLYAQKHPFTDWLDVLAGRMLQFFYRAWADSQPVSHADRATEDRFAAWLSALSGCAEGADEDDAFFRRARCHYVPLFSGLRSAVAIEDSLSHLLCQPVRVVEYIPKWRALEHEDLTCLGQSFATLGSDAVLGRKVFSASDAFRVIVRASNYRDYLSLLPVGERFAVAAEAIEAFKPGHLEWDLTVEIADADAPGLRLDGGNRLGWTSWLKPPAPKRSGPRAVRQLARPERIRADAHLRKTSVRKRKTAP</sequence>
<reference evidence="1 2" key="1">
    <citation type="submission" date="2023-03" db="EMBL/GenBank/DDBJ databases">
        <title>NovoSphingobium album sp. nov. isolated from polycyclic aromatic hydrocarbons- and heavy-metal polluted soil.</title>
        <authorList>
            <person name="Liu Z."/>
            <person name="Wang K."/>
        </authorList>
    </citation>
    <scope>NUCLEOTIDE SEQUENCE [LARGE SCALE GENOMIC DNA]</scope>
    <source>
        <strain evidence="1 2">H3SJ31-1</strain>
    </source>
</reference>